<evidence type="ECO:0000313" key="3">
    <source>
        <dbReference type="Proteomes" id="UP000554482"/>
    </source>
</evidence>
<dbReference type="SUPFAM" id="SSF51735">
    <property type="entry name" value="NAD(P)-binding Rossmann-fold domains"/>
    <property type="match status" value="1"/>
</dbReference>
<accession>A0A7J6WBV6</accession>
<dbReference type="InterPro" id="IPR036291">
    <property type="entry name" value="NAD(P)-bd_dom_sf"/>
</dbReference>
<dbReference type="Gene3D" id="3.40.50.720">
    <property type="entry name" value="NAD(P)-binding Rossmann-like Domain"/>
    <property type="match status" value="1"/>
</dbReference>
<comment type="caution">
    <text evidence="2">The sequence shown here is derived from an EMBL/GenBank/DDBJ whole genome shotgun (WGS) entry which is preliminary data.</text>
</comment>
<feature type="compositionally biased region" description="Polar residues" evidence="1">
    <location>
        <begin position="13"/>
        <end position="25"/>
    </location>
</feature>
<organism evidence="2 3">
    <name type="scientific">Thalictrum thalictroides</name>
    <name type="common">Rue-anemone</name>
    <name type="synonym">Anemone thalictroides</name>
    <dbReference type="NCBI Taxonomy" id="46969"/>
    <lineage>
        <taxon>Eukaryota</taxon>
        <taxon>Viridiplantae</taxon>
        <taxon>Streptophyta</taxon>
        <taxon>Embryophyta</taxon>
        <taxon>Tracheophyta</taxon>
        <taxon>Spermatophyta</taxon>
        <taxon>Magnoliopsida</taxon>
        <taxon>Ranunculales</taxon>
        <taxon>Ranunculaceae</taxon>
        <taxon>Thalictroideae</taxon>
        <taxon>Thalictrum</taxon>
    </lineage>
</organism>
<dbReference type="EMBL" id="JABWDY010018827">
    <property type="protein sequence ID" value="KAF5194348.1"/>
    <property type="molecule type" value="Genomic_DNA"/>
</dbReference>
<feature type="region of interest" description="Disordered" evidence="1">
    <location>
        <begin position="1"/>
        <end position="25"/>
    </location>
</feature>
<evidence type="ECO:0000256" key="1">
    <source>
        <dbReference type="SAM" id="MobiDB-lite"/>
    </source>
</evidence>
<protein>
    <submittedName>
        <fullName evidence="2">Uncharacterized protein</fullName>
    </submittedName>
</protein>
<feature type="non-terminal residue" evidence="2">
    <location>
        <position position="1"/>
    </location>
</feature>
<evidence type="ECO:0000313" key="2">
    <source>
        <dbReference type="EMBL" id="KAF5194348.1"/>
    </source>
</evidence>
<proteinExistence type="predicted"/>
<reference evidence="2 3" key="1">
    <citation type="submission" date="2020-06" db="EMBL/GenBank/DDBJ databases">
        <title>Transcriptomic and genomic resources for Thalictrum thalictroides and T. hernandezii: Facilitating candidate gene discovery in an emerging model plant lineage.</title>
        <authorList>
            <person name="Arias T."/>
            <person name="Riano-Pachon D.M."/>
            <person name="Di Stilio V.S."/>
        </authorList>
    </citation>
    <scope>NUCLEOTIDE SEQUENCE [LARGE SCALE GENOMIC DNA]</scope>
    <source>
        <strain evidence="3">cv. WT478/WT964</strain>
        <tissue evidence="2">Leaves</tissue>
    </source>
</reference>
<sequence length="103" mass="11286">MRSDGRADDLGSLNKSELTTDYETANNRDGLLHSVSVRMSKHNSQSRNVEGMQNQASDAQRFTGDGIEELMQVNYVAPALLTLLLLPSLLKAPAQRIINVSSL</sequence>
<gene>
    <name evidence="2" type="ORF">FRX31_016065</name>
</gene>
<dbReference type="AlphaFoldDB" id="A0A7J6WBV6"/>
<keyword evidence="3" id="KW-1185">Reference proteome</keyword>
<name>A0A7J6WBV6_THATH</name>
<dbReference type="Proteomes" id="UP000554482">
    <property type="component" value="Unassembled WGS sequence"/>
</dbReference>